<dbReference type="GeneID" id="94582074"/>
<evidence type="ECO:0008006" key="4">
    <source>
        <dbReference type="Google" id="ProtNLM"/>
    </source>
</evidence>
<dbReference type="OrthoDB" id="8613869at2"/>
<feature type="compositionally biased region" description="Low complexity" evidence="1">
    <location>
        <begin position="70"/>
        <end position="79"/>
    </location>
</feature>
<protein>
    <recommendedName>
        <fullName evidence="4">Cell division protein</fullName>
    </recommendedName>
</protein>
<name>A0A1X3DE19_9NEIS</name>
<gene>
    <name evidence="2" type="ORF">BWD09_03680</name>
</gene>
<keyword evidence="3" id="KW-1185">Reference proteome</keyword>
<dbReference type="AlphaFoldDB" id="A0A1X3DE19"/>
<dbReference type="Proteomes" id="UP000193118">
    <property type="component" value="Unassembled WGS sequence"/>
</dbReference>
<dbReference type="RefSeq" id="WP_085365379.1">
    <property type="nucleotide sequence ID" value="NZ_CAUJPZ010000007.1"/>
</dbReference>
<reference evidence="3" key="1">
    <citation type="submission" date="2017-01" db="EMBL/GenBank/DDBJ databases">
        <authorList>
            <person name="Wolfgang W.J."/>
            <person name="Cole J."/>
            <person name="Wroblewski D."/>
            <person name="Mcginnis J."/>
            <person name="Musser K.A."/>
        </authorList>
    </citation>
    <scope>NUCLEOTIDE SEQUENCE [LARGE SCALE GENOMIC DNA]</scope>
    <source>
        <strain evidence="3">DSM 19151</strain>
    </source>
</reference>
<evidence type="ECO:0000313" key="2">
    <source>
        <dbReference type="EMBL" id="OSI18076.1"/>
    </source>
</evidence>
<comment type="caution">
    <text evidence="2">The sequence shown here is derived from an EMBL/GenBank/DDBJ whole genome shotgun (WGS) entry which is preliminary data.</text>
</comment>
<evidence type="ECO:0000313" key="3">
    <source>
        <dbReference type="Proteomes" id="UP000193118"/>
    </source>
</evidence>
<sequence length="300" mass="32542">MKWLFAVLVALNIIVFGGMVASRVAEKQRNASVPAQSVGVPQQQQLPAAPVEILRPAEVSTPEWVAVPPPVAAASAASEPESEEARLAREKAEQEAKEKEAKELEEKARKEREEKAKREQLEKEKAKREQEQKAAEAKKESSQCISSASVTLNEDDYHRIKGLLRQWPHAASRTVEKRNASGEAGQVQKTYRVLVSADGDAAAMLESLAAKGFSGSIYEGSISVGVTGSRSAAQVLISRLATAGFGGTRIHEQEERSASSGGSLSVAKMQVTFMDVDDKSAQEIQKVVSRYGKLNRRACR</sequence>
<dbReference type="EMBL" id="MTBO01000005">
    <property type="protein sequence ID" value="OSI18076.1"/>
    <property type="molecule type" value="Genomic_DNA"/>
</dbReference>
<feature type="compositionally biased region" description="Basic and acidic residues" evidence="1">
    <location>
        <begin position="83"/>
        <end position="141"/>
    </location>
</feature>
<evidence type="ECO:0000256" key="1">
    <source>
        <dbReference type="SAM" id="MobiDB-lite"/>
    </source>
</evidence>
<proteinExistence type="predicted"/>
<accession>A0A1X3DE19</accession>
<dbReference type="STRING" id="194197.BWD09_03680"/>
<feature type="region of interest" description="Disordered" evidence="1">
    <location>
        <begin position="70"/>
        <end position="147"/>
    </location>
</feature>
<organism evidence="2 3">
    <name type="scientific">Neisseria dentiae</name>
    <dbReference type="NCBI Taxonomy" id="194197"/>
    <lineage>
        <taxon>Bacteria</taxon>
        <taxon>Pseudomonadati</taxon>
        <taxon>Pseudomonadota</taxon>
        <taxon>Betaproteobacteria</taxon>
        <taxon>Neisseriales</taxon>
        <taxon>Neisseriaceae</taxon>
        <taxon>Neisseria</taxon>
    </lineage>
</organism>